<evidence type="ECO:0000313" key="3">
    <source>
        <dbReference type="Proteomes" id="UP000193642"/>
    </source>
</evidence>
<feature type="compositionally biased region" description="Low complexity" evidence="1">
    <location>
        <begin position="791"/>
        <end position="815"/>
    </location>
</feature>
<dbReference type="GO" id="GO:0003677">
    <property type="term" value="F:DNA binding"/>
    <property type="evidence" value="ECO:0007669"/>
    <property type="project" value="InterPro"/>
</dbReference>
<dbReference type="Gene3D" id="1.10.443.20">
    <property type="entry name" value="Centromere DNA-binding protein complex CBF3 subunit, domain 2"/>
    <property type="match status" value="1"/>
</dbReference>
<proteinExistence type="predicted"/>
<dbReference type="OrthoDB" id="10640543at2759"/>
<comment type="caution">
    <text evidence="2">The sequence shown here is derived from an EMBL/GenBank/DDBJ whole genome shotgun (WGS) entry which is preliminary data.</text>
</comment>
<feature type="region of interest" description="Disordered" evidence="1">
    <location>
        <begin position="786"/>
        <end position="815"/>
    </location>
</feature>
<reference evidence="2 3" key="1">
    <citation type="submission" date="2016-07" db="EMBL/GenBank/DDBJ databases">
        <title>Pervasive Adenine N6-methylation of Active Genes in Fungi.</title>
        <authorList>
            <consortium name="DOE Joint Genome Institute"/>
            <person name="Mondo S.J."/>
            <person name="Dannebaum R.O."/>
            <person name="Kuo R.C."/>
            <person name="Labutti K."/>
            <person name="Haridas S."/>
            <person name="Kuo A."/>
            <person name="Salamov A."/>
            <person name="Ahrendt S.R."/>
            <person name="Lipzen A."/>
            <person name="Sullivan W."/>
            <person name="Andreopoulos W.B."/>
            <person name="Clum A."/>
            <person name="Lindquist E."/>
            <person name="Daum C."/>
            <person name="Ramamoorthy G.K."/>
            <person name="Gryganskyi A."/>
            <person name="Culley D."/>
            <person name="Magnuson J.K."/>
            <person name="James T.Y."/>
            <person name="O'Malley M.A."/>
            <person name="Stajich J.E."/>
            <person name="Spatafora J.W."/>
            <person name="Visel A."/>
            <person name="Grigoriev I.V."/>
        </authorList>
    </citation>
    <scope>NUCLEOTIDE SEQUENCE [LARGE SCALE GENOMIC DNA]</scope>
    <source>
        <strain evidence="2 3">JEL800</strain>
    </source>
</reference>
<name>A0A1Y2AIN7_9FUNG</name>
<organism evidence="2 3">
    <name type="scientific">Rhizoclosmatium globosum</name>
    <dbReference type="NCBI Taxonomy" id="329046"/>
    <lineage>
        <taxon>Eukaryota</taxon>
        <taxon>Fungi</taxon>
        <taxon>Fungi incertae sedis</taxon>
        <taxon>Chytridiomycota</taxon>
        <taxon>Chytridiomycota incertae sedis</taxon>
        <taxon>Chytridiomycetes</taxon>
        <taxon>Chytridiales</taxon>
        <taxon>Chytriomycetaceae</taxon>
        <taxon>Rhizoclosmatium</taxon>
    </lineage>
</organism>
<feature type="region of interest" description="Disordered" evidence="1">
    <location>
        <begin position="1072"/>
        <end position="1104"/>
    </location>
</feature>
<gene>
    <name evidence="2" type="ORF">BCR33DRAFT_797190</name>
</gene>
<dbReference type="InterPro" id="IPR038279">
    <property type="entry name" value="Ndc10_dom2_sf"/>
</dbReference>
<dbReference type="EMBL" id="MCGO01000182">
    <property type="protein sequence ID" value="ORY22332.1"/>
    <property type="molecule type" value="Genomic_DNA"/>
</dbReference>
<evidence type="ECO:0000256" key="1">
    <source>
        <dbReference type="SAM" id="MobiDB-lite"/>
    </source>
</evidence>
<dbReference type="Proteomes" id="UP000193642">
    <property type="component" value="Unassembled WGS sequence"/>
</dbReference>
<evidence type="ECO:0000313" key="2">
    <source>
        <dbReference type="EMBL" id="ORY22332.1"/>
    </source>
</evidence>
<keyword evidence="3" id="KW-1185">Reference proteome</keyword>
<protein>
    <submittedName>
        <fullName evidence="2">Uncharacterized protein</fullName>
    </submittedName>
</protein>
<dbReference type="AlphaFoldDB" id="A0A1Y2AIN7"/>
<sequence>MNEPNSDQVTPNGDIESLSAHSVECCVCNKPVPLVKQILCYFCSAPAHGNCFSILRKADKSVALGCYTDCSGAVVSSTRAEFTLEPKPTAPSDTIPKYLQSKWILMRTAEFEGMEPVHPDYPDFLLQREVAVLRAMNNVEDSRIKNPLNAMWSYFEALGIFRTEYFEFLMFLIMEYHPAPNNISSFITRSKVLTGRLTDPKRKKTLQTDRTSLHHVENFIFAMRANGDHCFDWMFPNWANLQALLEYIENKPLRDVPDPSEIRDEVDDLVADQDLDEGIATEIKKQPFLGQKISTLAKVKGLWGNITSVIIALIQTPVPLPNPSKCDDAGAHMDDAIRNYNRRKYEENPDVMKGTFLEFRESRKNYRPYMIDMLEDDKRGRLKQQIRSWSMECQATATMNRTNEATNMNLSHLAVHEYKSGIHGSVFGLLFLLPTWKTDTRTTLSPPRIIGCISNRDCVLDAIGAIGIHLLDRFVWRKDLKNNADTAPDFANFDSWKDRKLFPPSHRNVDAAMHTKTVARNVQSRKEKAGIQTSRALHEGRKVAGLGALQRGAQVEDLMSIGWYQMEVGRGVYLQQIPRLDVLLKLAELEEGEVYWNPRLDVRDVEFEQSCEDLQFAFTEESPDDNVTTKISKPTLAFIIVRGLQCLAALCHRKYWKMKYTLKSWPFTHERWGSWVKRIGEAEDRLDAGYTAGDMIADDRLKADPALVAILQRVAEESKTQIQLIAQQQDLIKKLHEKIDDQNEMLRYQGMQLFELTKRSLSSTRVTPMTPMKPKITATSVAIPSTPESNFPSAPVSSSPTAVTTPTTNAPPSTFSTKSAIPFNAKLISTPTASVVNPAPVTASASEKPSLPPWCANSNTGLHESIGFYCAYDNGPFLGTIGSPIPNVLLSKDLSMIKSSLAVFHVFQKFKALDASHPGWRKANESRANSTLISKLSRIGSFVSERTSSGQRDLVTVCAYLDTGKPNASQMYEAVNTMRKFDAAASKHTTPVANRALKRKLMKTGDETEDGADPVGAKKAQTIADNELSAIPGRPKEGYPATVADKIVDNFNKDRTTLFTPRKLVPILPKPASSVASAQTTVEPPATKKTKVGKKPATIAKPQK</sequence>
<accession>A0A1Y2AIN7</accession>